<accession>A0AAP8QE85</accession>
<dbReference type="Gene3D" id="1.10.10.1320">
    <property type="entry name" value="Anti-sigma factor, zinc-finger domain"/>
    <property type="match status" value="1"/>
</dbReference>
<feature type="region of interest" description="Disordered" evidence="1">
    <location>
        <begin position="46"/>
        <end position="67"/>
    </location>
</feature>
<dbReference type="Pfam" id="PF13786">
    <property type="entry name" value="DUF4179"/>
    <property type="match status" value="1"/>
</dbReference>
<feature type="compositionally biased region" description="Acidic residues" evidence="1">
    <location>
        <begin position="46"/>
        <end position="61"/>
    </location>
</feature>
<proteinExistence type="predicted"/>
<evidence type="ECO:0000256" key="1">
    <source>
        <dbReference type="SAM" id="MobiDB-lite"/>
    </source>
</evidence>
<evidence type="ECO:0000313" key="4">
    <source>
        <dbReference type="EMBL" id="PPB02355.1"/>
    </source>
</evidence>
<gene>
    <name evidence="4" type="ORF">C4A77_11495</name>
</gene>
<dbReference type="InterPro" id="IPR041916">
    <property type="entry name" value="Anti_sigma_zinc_sf"/>
</dbReference>
<keyword evidence="2" id="KW-0812">Transmembrane</keyword>
<dbReference type="InterPro" id="IPR025436">
    <property type="entry name" value="DUF4179"/>
</dbReference>
<comment type="caution">
    <text evidence="4">The sequence shown here is derived from an EMBL/GenBank/DDBJ whole genome shotgun (WGS) entry which is preliminary data.</text>
</comment>
<evidence type="ECO:0000259" key="3">
    <source>
        <dbReference type="Pfam" id="PF13786"/>
    </source>
</evidence>
<evidence type="ECO:0000313" key="5">
    <source>
        <dbReference type="Proteomes" id="UP000239759"/>
    </source>
</evidence>
<dbReference type="AlphaFoldDB" id="A0AAP8QE85"/>
<protein>
    <recommendedName>
        <fullName evidence="3">DUF4179 domain-containing protein</fullName>
    </recommendedName>
</protein>
<dbReference type="Proteomes" id="UP000239759">
    <property type="component" value="Unassembled WGS sequence"/>
</dbReference>
<dbReference type="RefSeq" id="WP_104031873.1">
    <property type="nucleotide sequence ID" value="NZ_JARMDU010000028.1"/>
</dbReference>
<evidence type="ECO:0000256" key="2">
    <source>
        <dbReference type="SAM" id="Phobius"/>
    </source>
</evidence>
<dbReference type="EMBL" id="PRKQ01000012">
    <property type="protein sequence ID" value="PPB02355.1"/>
    <property type="molecule type" value="Genomic_DNA"/>
</dbReference>
<organism evidence="4 5">
    <name type="scientific">Brevibacillus laterosporus</name>
    <name type="common">Bacillus laterosporus</name>
    <dbReference type="NCBI Taxonomy" id="1465"/>
    <lineage>
        <taxon>Bacteria</taxon>
        <taxon>Bacillati</taxon>
        <taxon>Bacillota</taxon>
        <taxon>Bacilli</taxon>
        <taxon>Bacillales</taxon>
        <taxon>Paenibacillaceae</taxon>
        <taxon>Brevibacillus</taxon>
    </lineage>
</organism>
<keyword evidence="2" id="KW-0472">Membrane</keyword>
<feature type="domain" description="DUF4179" evidence="3">
    <location>
        <begin position="116"/>
        <end position="198"/>
    </location>
</feature>
<dbReference type="Gene3D" id="2.60.40.1630">
    <property type="entry name" value="bacillus anthracis domain"/>
    <property type="match status" value="1"/>
</dbReference>
<sequence>MTCVKLRLYQAYMKDLLSPEESERYELHVATCSQCRRLLEKEEAEEHLENQDVDADTDADTDNGHPNDLVTWENWEEALMDMEIPPLSDTFTQDVERRMEHIIPLKPPINWKKRSWNILKKATLAVAGLTLAVSLGTFVSPTFADYVHSLFSDNKKADIGLKNAATQGYVQKLTTKVTQQGITIEAKELMADTLRVAVLLDAIDKESKKIPVEEIKKAEMNAQLTDGQGKPFSQYGGITGPLGDLLIVKHELTNLFTDKNPLPDEMFMDITFTKIKDIKGEWKLRIPIDMKKAKQVTKTLLPNKQYTSAQGVTIDLQKLDIAPSATLLTLRKEWTDKEKQNIKKMIDQIGVNENSNAKGKEEVEEKLEFASLEMRQIDIAYELLDEKGNILAAQDDSKASNNKNVIPNGFSGTSNPDGSYTVWDTFTPQSLEPTTFKLKAIYRSEPASFQTKLSPASLAQKPVTATGSDGSVYTFKKIKVDTENERVDLEIDSVLGKNVVNTSMWRAIDETGKSYRIYQASANTLTIDKLTKIPKELTIKYHFAKKEYRNVDWEVNLTDKKQQ</sequence>
<keyword evidence="2" id="KW-1133">Transmembrane helix</keyword>
<reference evidence="4 5" key="1">
    <citation type="submission" date="2018-02" db="EMBL/GenBank/DDBJ databases">
        <title>Comparative analysis of genomes of three Brevibacillus laterosporus strains producers of potent antimicrobials isolated from silage.</title>
        <authorList>
            <person name="Kojic M."/>
            <person name="Miljkovic M."/>
            <person name="Studholme D."/>
            <person name="Filipic B."/>
        </authorList>
    </citation>
    <scope>NUCLEOTIDE SEQUENCE [LARGE SCALE GENOMIC DNA]</scope>
    <source>
        <strain evidence="4 5">BGSP11</strain>
    </source>
</reference>
<name>A0AAP8QE85_BRELA</name>
<feature type="transmembrane region" description="Helical" evidence="2">
    <location>
        <begin position="122"/>
        <end position="144"/>
    </location>
</feature>